<keyword evidence="3" id="KW-1185">Reference proteome</keyword>
<accession>A0ABS2KEI4</accession>
<organism evidence="2 3">
    <name type="scientific">Dyella mobilis</name>
    <dbReference type="NCBI Taxonomy" id="1849582"/>
    <lineage>
        <taxon>Bacteria</taxon>
        <taxon>Pseudomonadati</taxon>
        <taxon>Pseudomonadota</taxon>
        <taxon>Gammaproteobacteria</taxon>
        <taxon>Lysobacterales</taxon>
        <taxon>Rhodanobacteraceae</taxon>
        <taxon>Dyella</taxon>
    </lineage>
</organism>
<evidence type="ECO:0000256" key="1">
    <source>
        <dbReference type="SAM" id="Phobius"/>
    </source>
</evidence>
<evidence type="ECO:0000313" key="3">
    <source>
        <dbReference type="Proteomes" id="UP001430193"/>
    </source>
</evidence>
<protein>
    <recommendedName>
        <fullName evidence="4">PH domain-containing protein</fullName>
    </recommendedName>
</protein>
<evidence type="ECO:0008006" key="4">
    <source>
        <dbReference type="Google" id="ProtNLM"/>
    </source>
</evidence>
<keyword evidence="1" id="KW-1133">Transmembrane helix</keyword>
<feature type="transmembrane region" description="Helical" evidence="1">
    <location>
        <begin position="42"/>
        <end position="63"/>
    </location>
</feature>
<dbReference type="Proteomes" id="UP001430193">
    <property type="component" value="Unassembled WGS sequence"/>
</dbReference>
<reference evidence="2" key="1">
    <citation type="submission" date="2020-10" db="EMBL/GenBank/DDBJ databases">
        <title>Phylogeny of dyella-like bacteria.</title>
        <authorList>
            <person name="Fu J."/>
        </authorList>
    </citation>
    <scope>NUCLEOTIDE SEQUENCE</scope>
    <source>
        <strain evidence="2">DHON07</strain>
    </source>
</reference>
<proteinExistence type="predicted"/>
<sequence length="184" mass="20396">MIIGLVSLLVLVTLAIFVALTRSSVHDVSGDEEVFRYKKSNLTALLICAPAFALLSFCTYVLAHPRPTGTALYPYLLAGILPTVGATFLYIYMRSFSIVAVESGLRITRFSRETFVGYKDIKKLTLVQGGKGGMTLSAFDAGERRIFTLSDSFEDVPGLCGLIRARADKFGLVYRHRDRWGKWT</sequence>
<dbReference type="RefSeq" id="WP_204631203.1">
    <property type="nucleotide sequence ID" value="NZ_BSOC01000003.1"/>
</dbReference>
<gene>
    <name evidence="2" type="ORF">ISS99_08615</name>
</gene>
<comment type="caution">
    <text evidence="2">The sequence shown here is derived from an EMBL/GenBank/DDBJ whole genome shotgun (WGS) entry which is preliminary data.</text>
</comment>
<keyword evidence="1" id="KW-0812">Transmembrane</keyword>
<feature type="transmembrane region" description="Helical" evidence="1">
    <location>
        <begin position="75"/>
        <end position="93"/>
    </location>
</feature>
<dbReference type="EMBL" id="JADIKF010000038">
    <property type="protein sequence ID" value="MBM7129585.1"/>
    <property type="molecule type" value="Genomic_DNA"/>
</dbReference>
<keyword evidence="1" id="KW-0472">Membrane</keyword>
<name>A0ABS2KEI4_9GAMM</name>
<evidence type="ECO:0000313" key="2">
    <source>
        <dbReference type="EMBL" id="MBM7129585.1"/>
    </source>
</evidence>